<evidence type="ECO:0000313" key="2">
    <source>
        <dbReference type="Proteomes" id="UP001153334"/>
    </source>
</evidence>
<dbReference type="Proteomes" id="UP001153334">
    <property type="component" value="Unassembled WGS sequence"/>
</dbReference>
<accession>A0ACC2IW31</accession>
<protein>
    <submittedName>
        <fullName evidence="1">Uncharacterized protein</fullName>
    </submittedName>
</protein>
<organism evidence="1 2">
    <name type="scientific">Nemania bipapillata</name>
    <dbReference type="NCBI Taxonomy" id="110536"/>
    <lineage>
        <taxon>Eukaryota</taxon>
        <taxon>Fungi</taxon>
        <taxon>Dikarya</taxon>
        <taxon>Ascomycota</taxon>
        <taxon>Pezizomycotina</taxon>
        <taxon>Sordariomycetes</taxon>
        <taxon>Xylariomycetidae</taxon>
        <taxon>Xylariales</taxon>
        <taxon>Xylariaceae</taxon>
        <taxon>Nemania</taxon>
    </lineage>
</organism>
<proteinExistence type="predicted"/>
<dbReference type="EMBL" id="JAPESX010000868">
    <property type="protein sequence ID" value="KAJ8119421.1"/>
    <property type="molecule type" value="Genomic_DNA"/>
</dbReference>
<keyword evidence="2" id="KW-1185">Reference proteome</keyword>
<reference evidence="1" key="1">
    <citation type="submission" date="2022-11" db="EMBL/GenBank/DDBJ databases">
        <title>Genome Sequence of Nemania bipapillata.</title>
        <authorList>
            <person name="Buettner E."/>
        </authorList>
    </citation>
    <scope>NUCLEOTIDE SEQUENCE</scope>
    <source>
        <strain evidence="1">CP14</strain>
    </source>
</reference>
<gene>
    <name evidence="1" type="ORF">ONZ43_g3622</name>
</gene>
<evidence type="ECO:0000313" key="1">
    <source>
        <dbReference type="EMBL" id="KAJ8119421.1"/>
    </source>
</evidence>
<sequence length="139" mass="15818">MGDQNASQMSGLNVERDPDRVVWQGWLWFLKGKRGMRQWKNYWAVLRPRNLILYKNESEYTASFILALVSIVNVVDIDPVSKTKVHCMQIITDEKSYRFCAHNEESLVHCLGAFKSLLSKRKELEARGSVSGQGGAPTS</sequence>
<comment type="caution">
    <text evidence="1">The sequence shown here is derived from an EMBL/GenBank/DDBJ whole genome shotgun (WGS) entry which is preliminary data.</text>
</comment>
<name>A0ACC2IW31_9PEZI</name>